<evidence type="ECO:0000313" key="3">
    <source>
        <dbReference type="Proteomes" id="UP001445335"/>
    </source>
</evidence>
<feature type="compositionally biased region" description="Acidic residues" evidence="1">
    <location>
        <begin position="11"/>
        <end position="21"/>
    </location>
</feature>
<dbReference type="PANTHER" id="PTHR35476:SF3">
    <property type="entry name" value="SMALL RIBOSOMAL SUBUNIT PROTEIN MS75"/>
    <property type="match status" value="1"/>
</dbReference>
<evidence type="ECO:0000256" key="1">
    <source>
        <dbReference type="SAM" id="MobiDB-lite"/>
    </source>
</evidence>
<protein>
    <submittedName>
        <fullName evidence="2">Uncharacterized protein</fullName>
    </submittedName>
</protein>
<gene>
    <name evidence="2" type="ORF">WJX81_007603</name>
</gene>
<reference evidence="2 3" key="1">
    <citation type="journal article" date="2024" name="Nat. Commun.">
        <title>Phylogenomics reveals the evolutionary origins of lichenization in chlorophyte algae.</title>
        <authorList>
            <person name="Puginier C."/>
            <person name="Libourel C."/>
            <person name="Otte J."/>
            <person name="Skaloud P."/>
            <person name="Haon M."/>
            <person name="Grisel S."/>
            <person name="Petersen M."/>
            <person name="Berrin J.G."/>
            <person name="Delaux P.M."/>
            <person name="Dal Grande F."/>
            <person name="Keller J."/>
        </authorList>
    </citation>
    <scope>NUCLEOTIDE SEQUENCE [LARGE SCALE GENOMIC DNA]</scope>
    <source>
        <strain evidence="2 3">SAG 245.80</strain>
    </source>
</reference>
<name>A0AAW1SGR7_9CHLO</name>
<comment type="caution">
    <text evidence="2">The sequence shown here is derived from an EMBL/GenBank/DDBJ whole genome shotgun (WGS) entry which is preliminary data.</text>
</comment>
<accession>A0AAW1SGR7</accession>
<sequence>MDGGVLSFSDSDLEELSDEDEEVVKERKAQLRREVRSVGHIVLGEDGFVHKTVKGKDVPKARRMRDFADPIFASQVPKAAEYIDEEGVYRFDVLPWPLEDAGLERIIETSGGRSVGAWAIEGVDSKELAVQWGYDLIGGTVPDNEKNALLSEAAKTWIFRMHTEGGWSSGALAKLFRVRQQRVMAIIALKQHEKDSEARWKAEGLSKREQARHEDVADMMQHYWGAHEDMGVGERHVRLLPAFPAFEVQEVEPEDLHSTDDDEDAAARGSNEEGLDEEQFLQEEGSETGSNPDEDEFRSGEDELRSGVDTDELDDEKYAAGARFSGRDEAEGDEGAEGGGSDLEEWSEDEVGDEYEAEGEGEGEGEGECASGSGQYEGEDGDGSDSGYDEDYSRWLSGRQGLLPSQEGVPPPGPGGVIVSELDGREIEMARREEIIMVREFQRDLAYNMAKVGAGIDRKSRKREAPKRPKGGYAVLVRPARRGVRFQPFVAAPDGTRRPLTEDEALYLGRQVPRARRRIL</sequence>
<proteinExistence type="predicted"/>
<dbReference type="PANTHER" id="PTHR35476">
    <property type="entry name" value="MUCIN-LIKE PROTEIN"/>
    <property type="match status" value="1"/>
</dbReference>
<keyword evidence="3" id="KW-1185">Reference proteome</keyword>
<feature type="compositionally biased region" description="Basic and acidic residues" evidence="1">
    <location>
        <begin position="297"/>
        <end position="308"/>
    </location>
</feature>
<evidence type="ECO:0000313" key="2">
    <source>
        <dbReference type="EMBL" id="KAK9845483.1"/>
    </source>
</evidence>
<dbReference type="AlphaFoldDB" id="A0AAW1SGR7"/>
<feature type="compositionally biased region" description="Acidic residues" evidence="1">
    <location>
        <begin position="330"/>
        <end position="367"/>
    </location>
</feature>
<feature type="compositionally biased region" description="Acidic residues" evidence="1">
    <location>
        <begin position="377"/>
        <end position="390"/>
    </location>
</feature>
<dbReference type="EMBL" id="JALJOU010000003">
    <property type="protein sequence ID" value="KAK9845483.1"/>
    <property type="molecule type" value="Genomic_DNA"/>
</dbReference>
<feature type="compositionally biased region" description="Low complexity" evidence="1">
    <location>
        <begin position="1"/>
        <end position="10"/>
    </location>
</feature>
<feature type="compositionally biased region" description="Acidic residues" evidence="1">
    <location>
        <begin position="273"/>
        <end position="296"/>
    </location>
</feature>
<dbReference type="InterPro" id="IPR052851">
    <property type="entry name" value="GCD1_mitochondrial"/>
</dbReference>
<dbReference type="Pfam" id="PF12298">
    <property type="entry name" value="Bot1p"/>
    <property type="match status" value="1"/>
</dbReference>
<organism evidence="2 3">
    <name type="scientific">Elliptochloris bilobata</name>
    <dbReference type="NCBI Taxonomy" id="381761"/>
    <lineage>
        <taxon>Eukaryota</taxon>
        <taxon>Viridiplantae</taxon>
        <taxon>Chlorophyta</taxon>
        <taxon>core chlorophytes</taxon>
        <taxon>Trebouxiophyceae</taxon>
        <taxon>Trebouxiophyceae incertae sedis</taxon>
        <taxon>Elliptochloris clade</taxon>
        <taxon>Elliptochloris</taxon>
    </lineage>
</organism>
<feature type="region of interest" description="Disordered" evidence="1">
    <location>
        <begin position="252"/>
        <end position="419"/>
    </location>
</feature>
<feature type="region of interest" description="Disordered" evidence="1">
    <location>
        <begin position="1"/>
        <end position="21"/>
    </location>
</feature>
<dbReference type="Proteomes" id="UP001445335">
    <property type="component" value="Unassembled WGS sequence"/>
</dbReference>